<organism evidence="1 2">
    <name type="scientific">Amycolatopsis keratiniphila</name>
    <dbReference type="NCBI Taxonomy" id="129921"/>
    <lineage>
        <taxon>Bacteria</taxon>
        <taxon>Bacillati</taxon>
        <taxon>Actinomycetota</taxon>
        <taxon>Actinomycetes</taxon>
        <taxon>Pseudonocardiales</taxon>
        <taxon>Pseudonocardiaceae</taxon>
        <taxon>Amycolatopsis</taxon>
        <taxon>Amycolatopsis japonica group</taxon>
    </lineage>
</organism>
<keyword evidence="2" id="KW-1185">Reference proteome</keyword>
<evidence type="ECO:0000313" key="2">
    <source>
        <dbReference type="Proteomes" id="UP000013968"/>
    </source>
</evidence>
<dbReference type="RefSeq" id="WP_016337803.1">
    <property type="nucleotide sequence ID" value="NC_021252.1"/>
</dbReference>
<dbReference type="KEGG" id="aoi:AORI_7542"/>
<gene>
    <name evidence="1" type="ORF">AORI_7542</name>
</gene>
<evidence type="ECO:0000313" key="1">
    <source>
        <dbReference type="EMBL" id="AGM10124.1"/>
    </source>
</evidence>
<dbReference type="AlphaFoldDB" id="R4T3D6"/>
<dbReference type="HOGENOM" id="CLU_171583_0_0_11"/>
<reference evidence="1 2" key="1">
    <citation type="journal article" date="2013" name="BMC Genomics">
        <title>ContigScape: a Cytoscape plugin facilitating microbial genome gap closing.</title>
        <authorList>
            <person name="Tang B."/>
            <person name="Wang Q."/>
            <person name="Yang M."/>
            <person name="Xie F."/>
            <person name="Zhu Y."/>
            <person name="Zhuo Y."/>
            <person name="Wang S."/>
            <person name="Gao H."/>
            <person name="Ding X."/>
            <person name="Zhang L."/>
            <person name="Zhao G."/>
            <person name="Zheng H."/>
        </authorList>
    </citation>
    <scope>NUCLEOTIDE SEQUENCE [LARGE SCALE GENOMIC DNA]</scope>
    <source>
        <strain evidence="1 2">HCCB10007</strain>
    </source>
</reference>
<proteinExistence type="predicted"/>
<dbReference type="EMBL" id="CP003410">
    <property type="protein sequence ID" value="AGM10124.1"/>
    <property type="molecule type" value="Genomic_DNA"/>
</dbReference>
<dbReference type="Proteomes" id="UP000013968">
    <property type="component" value="Chromosome"/>
</dbReference>
<accession>R4T3D6</accession>
<sequence>MSDPTGARSTSGPYLHEVEPACPVWVDLRHVFPVGTPIASMPDGLDLTGMVPGLLSVWSATTTGHWAGLVSFMLDTPGSGGTPQRQWILSDALHPRSEVGRDHFRHPGTPGHA</sequence>
<protein>
    <submittedName>
        <fullName evidence="1">Uncharacterized protein</fullName>
    </submittedName>
</protein>
<name>R4T3D6_9PSEU</name>